<dbReference type="GO" id="GO:0016740">
    <property type="term" value="F:transferase activity"/>
    <property type="evidence" value="ECO:0007669"/>
    <property type="project" value="UniProtKB-KW"/>
</dbReference>
<dbReference type="InterPro" id="IPR019378">
    <property type="entry name" value="GDP-Fuc_O-FucTrfase"/>
</dbReference>
<evidence type="ECO:0000256" key="1">
    <source>
        <dbReference type="ARBA" id="ARBA00022679"/>
    </source>
</evidence>
<dbReference type="Pfam" id="PF10250">
    <property type="entry name" value="O-FucT"/>
    <property type="match status" value="1"/>
</dbReference>
<evidence type="ECO:0000313" key="5">
    <source>
        <dbReference type="EMBL" id="KAK3054295.1"/>
    </source>
</evidence>
<dbReference type="GO" id="GO:0006004">
    <property type="term" value="P:fucose metabolic process"/>
    <property type="evidence" value="ECO:0007669"/>
    <property type="project" value="UniProtKB-KW"/>
</dbReference>
<feature type="transmembrane region" description="Helical" evidence="4">
    <location>
        <begin position="12"/>
        <end position="32"/>
    </location>
</feature>
<accession>A0AAJ0DI23</accession>
<keyword evidence="4" id="KW-0472">Membrane</keyword>
<sequence>MAIQHLKDKSPSFLAALLVLTLAPLYFISYQYRLVHPYGGSGTSKDDDAFSSTDFVRDWLSTHVVAPFNPSALATHCNLTEWHPNLVFNLENANGGIGNVRGNTLDFLFFAIEAGASIILPGRATRSEEDISNVWAARGTFDSFFDEEWFLHTMAQAFPQMAIYKLERHHKMLAPLPGNYLPRSRRSDTDPSNTKQAYLEHLDHWLKENPNFQPENLTLVNLERTLWDIDTRSLPLGFRRNFGQILRINPTIRRLAGIVVLNLAITFRHNINPASAIPRKAFYGAHLRTEADAKGAGWLNDGYSNFSAQTDAYIAQALKHNLRTIYVASGNSTDLELFRVKAASHRPPLNVTSKFDLLPPNEAAALRELSWDQQALVDYEVLQRCSVFGGIVKSSFSYNIAITRDQRLEDEGRVIDPWGVMHREEGVAFDDGVSRVLGRDAWHEQRIPRGMWP</sequence>
<evidence type="ECO:0000256" key="3">
    <source>
        <dbReference type="ARBA" id="ARBA00023277"/>
    </source>
</evidence>
<proteinExistence type="predicted"/>
<evidence type="ECO:0000256" key="2">
    <source>
        <dbReference type="ARBA" id="ARBA00023253"/>
    </source>
</evidence>
<evidence type="ECO:0000256" key="4">
    <source>
        <dbReference type="SAM" id="Phobius"/>
    </source>
</evidence>
<keyword evidence="2" id="KW-0294">Fucose metabolism</keyword>
<evidence type="ECO:0000313" key="6">
    <source>
        <dbReference type="Proteomes" id="UP001271007"/>
    </source>
</evidence>
<dbReference type="EMBL" id="JAWDJX010000012">
    <property type="protein sequence ID" value="KAK3054295.1"/>
    <property type="molecule type" value="Genomic_DNA"/>
</dbReference>
<keyword evidence="3" id="KW-0119">Carbohydrate metabolism</keyword>
<name>A0AAJ0DI23_9PEZI</name>
<keyword evidence="4" id="KW-1133">Transmembrane helix</keyword>
<reference evidence="5" key="1">
    <citation type="submission" date="2023-04" db="EMBL/GenBank/DDBJ databases">
        <title>Black Yeasts Isolated from many extreme environments.</title>
        <authorList>
            <person name="Coleine C."/>
            <person name="Stajich J.E."/>
            <person name="Selbmann L."/>
        </authorList>
    </citation>
    <scope>NUCLEOTIDE SEQUENCE</scope>
    <source>
        <strain evidence="5">CCFEE 5312</strain>
    </source>
</reference>
<dbReference type="Proteomes" id="UP001271007">
    <property type="component" value="Unassembled WGS sequence"/>
</dbReference>
<comment type="caution">
    <text evidence="5">The sequence shown here is derived from an EMBL/GenBank/DDBJ whole genome shotgun (WGS) entry which is preliminary data.</text>
</comment>
<dbReference type="AlphaFoldDB" id="A0AAJ0DI23"/>
<evidence type="ECO:0008006" key="7">
    <source>
        <dbReference type="Google" id="ProtNLM"/>
    </source>
</evidence>
<keyword evidence="4" id="KW-0812">Transmembrane</keyword>
<gene>
    <name evidence="5" type="ORF">LTR09_004563</name>
</gene>
<protein>
    <recommendedName>
        <fullName evidence="7">Alternative oxidase</fullName>
    </recommendedName>
</protein>
<dbReference type="CDD" id="cd11296">
    <property type="entry name" value="O-FucT_like"/>
    <property type="match status" value="1"/>
</dbReference>
<keyword evidence="1" id="KW-0808">Transferase</keyword>
<keyword evidence="6" id="KW-1185">Reference proteome</keyword>
<organism evidence="5 6">
    <name type="scientific">Extremus antarcticus</name>
    <dbReference type="NCBI Taxonomy" id="702011"/>
    <lineage>
        <taxon>Eukaryota</taxon>
        <taxon>Fungi</taxon>
        <taxon>Dikarya</taxon>
        <taxon>Ascomycota</taxon>
        <taxon>Pezizomycotina</taxon>
        <taxon>Dothideomycetes</taxon>
        <taxon>Dothideomycetidae</taxon>
        <taxon>Mycosphaerellales</taxon>
        <taxon>Extremaceae</taxon>
        <taxon>Extremus</taxon>
    </lineage>
</organism>
<dbReference type="Gene3D" id="3.40.50.11350">
    <property type="match status" value="1"/>
</dbReference>